<feature type="transmembrane region" description="Helical" evidence="1">
    <location>
        <begin position="14"/>
        <end position="33"/>
    </location>
</feature>
<keyword evidence="3" id="KW-1185">Reference proteome</keyword>
<accession>A0ABV0R646</accession>
<organism evidence="2 3">
    <name type="scientific">Xenoophorus captivus</name>
    <dbReference type="NCBI Taxonomy" id="1517983"/>
    <lineage>
        <taxon>Eukaryota</taxon>
        <taxon>Metazoa</taxon>
        <taxon>Chordata</taxon>
        <taxon>Craniata</taxon>
        <taxon>Vertebrata</taxon>
        <taxon>Euteleostomi</taxon>
        <taxon>Actinopterygii</taxon>
        <taxon>Neopterygii</taxon>
        <taxon>Teleostei</taxon>
        <taxon>Neoteleostei</taxon>
        <taxon>Acanthomorphata</taxon>
        <taxon>Ovalentaria</taxon>
        <taxon>Atherinomorphae</taxon>
        <taxon>Cyprinodontiformes</taxon>
        <taxon>Goodeidae</taxon>
        <taxon>Xenoophorus</taxon>
    </lineage>
</organism>
<dbReference type="EMBL" id="JAHRIN010034235">
    <property type="protein sequence ID" value="MEQ2203157.1"/>
    <property type="molecule type" value="Genomic_DNA"/>
</dbReference>
<name>A0ABV0R646_9TELE</name>
<protein>
    <submittedName>
        <fullName evidence="2">Uncharacterized protein</fullName>
    </submittedName>
</protein>
<evidence type="ECO:0000313" key="2">
    <source>
        <dbReference type="EMBL" id="MEQ2203157.1"/>
    </source>
</evidence>
<keyword evidence="1" id="KW-1133">Transmembrane helix</keyword>
<gene>
    <name evidence="2" type="ORF">XENOCAPTIV_025747</name>
</gene>
<evidence type="ECO:0000313" key="3">
    <source>
        <dbReference type="Proteomes" id="UP001434883"/>
    </source>
</evidence>
<dbReference type="Proteomes" id="UP001434883">
    <property type="component" value="Unassembled WGS sequence"/>
</dbReference>
<sequence length="143" mass="16253">MEREVEPLSSTCRLLFFGFFLSIFFYFCMPSWISSSAMRMHPFMDLVAVCRICCEMVLSIIYHGRQEGPCGTVLHCLVPNICVHSLWKLMADKTESIYSGRGELPIGKAPLFNNTPQINKQQLMKAAITGSVKLAKPKLHFQF</sequence>
<comment type="caution">
    <text evidence="2">The sequence shown here is derived from an EMBL/GenBank/DDBJ whole genome shotgun (WGS) entry which is preliminary data.</text>
</comment>
<evidence type="ECO:0000256" key="1">
    <source>
        <dbReference type="SAM" id="Phobius"/>
    </source>
</evidence>
<keyword evidence="1" id="KW-0472">Membrane</keyword>
<proteinExistence type="predicted"/>
<keyword evidence="1" id="KW-0812">Transmembrane</keyword>
<reference evidence="2 3" key="1">
    <citation type="submission" date="2021-06" db="EMBL/GenBank/DDBJ databases">
        <authorList>
            <person name="Palmer J.M."/>
        </authorList>
    </citation>
    <scope>NUCLEOTIDE SEQUENCE [LARGE SCALE GENOMIC DNA]</scope>
    <source>
        <strain evidence="2 3">XC_2019</strain>
        <tissue evidence="2">Muscle</tissue>
    </source>
</reference>